<dbReference type="EMBL" id="CP095072">
    <property type="protein sequence ID" value="UOQ49992.1"/>
    <property type="molecule type" value="Genomic_DNA"/>
</dbReference>
<reference evidence="2 3" key="1">
    <citation type="submission" date="2022-04" db="EMBL/GenBank/DDBJ databases">
        <title>Gracilibacillus sp. isolated from saltern.</title>
        <authorList>
            <person name="Won M."/>
            <person name="Lee C.-M."/>
            <person name="Woen H.-Y."/>
            <person name="Kwon S.-W."/>
        </authorList>
    </citation>
    <scope>NUCLEOTIDE SEQUENCE [LARGE SCALE GENOMIC DNA]</scope>
    <source>
        <strain evidence="2 3">SSWR10-1</strain>
    </source>
</reference>
<dbReference type="RefSeq" id="WP_244723119.1">
    <property type="nucleotide sequence ID" value="NZ_CP095072.1"/>
</dbReference>
<keyword evidence="1" id="KW-0812">Transmembrane</keyword>
<evidence type="ECO:0000256" key="1">
    <source>
        <dbReference type="SAM" id="Phobius"/>
    </source>
</evidence>
<evidence type="ECO:0000313" key="2">
    <source>
        <dbReference type="EMBL" id="UOQ49992.1"/>
    </source>
</evidence>
<organism evidence="2 3">
    <name type="scientific">Gracilibacillus caseinilyticus</name>
    <dbReference type="NCBI Taxonomy" id="2932256"/>
    <lineage>
        <taxon>Bacteria</taxon>
        <taxon>Bacillati</taxon>
        <taxon>Bacillota</taxon>
        <taxon>Bacilli</taxon>
        <taxon>Bacillales</taxon>
        <taxon>Bacillaceae</taxon>
        <taxon>Gracilibacillus</taxon>
    </lineage>
</organism>
<proteinExistence type="predicted"/>
<protein>
    <submittedName>
        <fullName evidence="2">Uncharacterized protein</fullName>
    </submittedName>
</protein>
<name>A0ABY4F1F5_9BACI</name>
<evidence type="ECO:0000313" key="3">
    <source>
        <dbReference type="Proteomes" id="UP000831782"/>
    </source>
</evidence>
<dbReference type="Proteomes" id="UP000831782">
    <property type="component" value="Chromosome"/>
</dbReference>
<feature type="transmembrane region" description="Helical" evidence="1">
    <location>
        <begin position="70"/>
        <end position="89"/>
    </location>
</feature>
<keyword evidence="3" id="KW-1185">Reference proteome</keyword>
<keyword evidence="1" id="KW-1133">Transmembrane helix</keyword>
<accession>A0ABY4F1F5</accession>
<sequence length="90" mass="9812">MSHYDFCCNNMGRPVRIVTHNGEIHRGVIRNVNRSKVFLEPFGGNNRMGGYGIGYYGGGYGGYGRGRGGFGLGIALGAIATIAFLPFFFW</sequence>
<keyword evidence="1" id="KW-0472">Membrane</keyword>
<gene>
    <name evidence="2" type="ORF">MUN88_07995</name>
</gene>